<evidence type="ECO:0000256" key="3">
    <source>
        <dbReference type="ARBA" id="ARBA00004286"/>
    </source>
</evidence>
<dbReference type="STRING" id="5722.A2DW69"/>
<evidence type="ECO:0000313" key="14">
    <source>
        <dbReference type="Proteomes" id="UP000001542"/>
    </source>
</evidence>
<comment type="similarity">
    <text evidence="4">Belongs to the histone H3 family.</text>
</comment>
<dbReference type="OrthoDB" id="428318at2759"/>
<comment type="subcellular location">
    <subcellularLocation>
        <location evidence="3">Chromosome</location>
    </subcellularLocation>
    <subcellularLocation>
        <location evidence="2">Nucleus</location>
    </subcellularLocation>
</comment>
<protein>
    <submittedName>
        <fullName evidence="13">Histone H3.2, putative</fullName>
    </submittedName>
</protein>
<dbReference type="SMR" id="A2DW69"/>
<name>A2DW69_TRIV3</name>
<evidence type="ECO:0000256" key="6">
    <source>
        <dbReference type="ARBA" id="ARBA00022454"/>
    </source>
</evidence>
<keyword evidence="14" id="KW-1185">Reference proteome</keyword>
<dbReference type="GO" id="GO:0005634">
    <property type="term" value="C:nucleus"/>
    <property type="evidence" value="ECO:0000318"/>
    <property type="project" value="GO_Central"/>
</dbReference>
<dbReference type="InterPro" id="IPR007125">
    <property type="entry name" value="H2A/H2B/H3"/>
</dbReference>
<accession>A2DW69</accession>
<dbReference type="InParanoid" id="A2DW69"/>
<evidence type="ECO:0000256" key="10">
    <source>
        <dbReference type="ARBA" id="ARBA00023242"/>
    </source>
</evidence>
<dbReference type="FunFam" id="1.10.20.10:FF:000096">
    <property type="entry name" value="Histone H3"/>
    <property type="match status" value="1"/>
</dbReference>
<dbReference type="eggNOG" id="KOG1745">
    <property type="taxonomic scope" value="Eukaryota"/>
</dbReference>
<dbReference type="Pfam" id="PF00125">
    <property type="entry name" value="Histone"/>
    <property type="match status" value="1"/>
</dbReference>
<dbReference type="EMBL" id="DS113257">
    <property type="protein sequence ID" value="EAY15370.1"/>
    <property type="molecule type" value="Genomic_DNA"/>
</dbReference>
<evidence type="ECO:0000256" key="11">
    <source>
        <dbReference type="ARBA" id="ARBA00023269"/>
    </source>
</evidence>
<keyword evidence="8" id="KW-0007">Acetylation</keyword>
<evidence type="ECO:0000256" key="2">
    <source>
        <dbReference type="ARBA" id="ARBA00004123"/>
    </source>
</evidence>
<dbReference type="Proteomes" id="UP000001542">
    <property type="component" value="Unassembled WGS sequence"/>
</dbReference>
<comment type="subunit">
    <text evidence="5">The nucleosome is a histone octamer containing two molecules each of H2A, H2B, H3 and H4 assembled in one H3-H4 heterotetramer and two H2A-H2B heterodimers. The octamer wraps approximately 147 bp of DNA.</text>
</comment>
<dbReference type="PANTHER" id="PTHR11426">
    <property type="entry name" value="HISTONE H3"/>
    <property type="match status" value="1"/>
</dbReference>
<evidence type="ECO:0000259" key="12">
    <source>
        <dbReference type="Pfam" id="PF00125"/>
    </source>
</evidence>
<proteinExistence type="inferred from homology"/>
<keyword evidence="10" id="KW-0539">Nucleus</keyword>
<dbReference type="VEuPathDB" id="TrichDB:TVAGG3_0804600"/>
<evidence type="ECO:0000313" key="13">
    <source>
        <dbReference type="EMBL" id="EAY15370.1"/>
    </source>
</evidence>
<organism evidence="13 14">
    <name type="scientific">Trichomonas vaginalis (strain ATCC PRA-98 / G3)</name>
    <dbReference type="NCBI Taxonomy" id="412133"/>
    <lineage>
        <taxon>Eukaryota</taxon>
        <taxon>Metamonada</taxon>
        <taxon>Parabasalia</taxon>
        <taxon>Trichomonadida</taxon>
        <taxon>Trichomonadidae</taxon>
        <taxon>Trichomonas</taxon>
    </lineage>
</organism>
<dbReference type="PRINTS" id="PR00622">
    <property type="entry name" value="HISTONEH3"/>
</dbReference>
<dbReference type="CDD" id="cd22911">
    <property type="entry name" value="HFD_H3"/>
    <property type="match status" value="1"/>
</dbReference>
<keyword evidence="6" id="KW-0158">Chromosome</keyword>
<dbReference type="RefSeq" id="XP_001327593.1">
    <property type="nucleotide sequence ID" value="XM_001327558.1"/>
</dbReference>
<dbReference type="GO" id="GO:0046982">
    <property type="term" value="F:protein heterodimerization activity"/>
    <property type="evidence" value="ECO:0007669"/>
    <property type="project" value="InterPro"/>
</dbReference>
<dbReference type="GO" id="GO:0000786">
    <property type="term" value="C:nucleosome"/>
    <property type="evidence" value="ECO:0007669"/>
    <property type="project" value="UniProtKB-KW"/>
</dbReference>
<dbReference type="GO" id="GO:0030527">
    <property type="term" value="F:structural constituent of chromatin"/>
    <property type="evidence" value="ECO:0007669"/>
    <property type="project" value="InterPro"/>
</dbReference>
<dbReference type="GO" id="GO:0003677">
    <property type="term" value="F:DNA binding"/>
    <property type="evidence" value="ECO:0007669"/>
    <property type="project" value="UniProtKB-KW"/>
</dbReference>
<evidence type="ECO:0000256" key="8">
    <source>
        <dbReference type="ARBA" id="ARBA00022990"/>
    </source>
</evidence>
<keyword evidence="11" id="KW-0544">Nucleosome core</keyword>
<keyword evidence="9" id="KW-0238">DNA-binding</keyword>
<gene>
    <name evidence="13" type="ORF">TVAG_224460</name>
</gene>
<dbReference type="OMA" id="ANMETSY"/>
<feature type="domain" description="Core Histone H2A/H2B/H3" evidence="12">
    <location>
        <begin position="63"/>
        <end position="147"/>
    </location>
</feature>
<dbReference type="SUPFAM" id="SSF47113">
    <property type="entry name" value="Histone-fold"/>
    <property type="match status" value="1"/>
</dbReference>
<keyword evidence="7" id="KW-0488">Methylation</keyword>
<reference evidence="13" key="2">
    <citation type="journal article" date="2007" name="Science">
        <title>Draft genome sequence of the sexually transmitted pathogen Trichomonas vaginalis.</title>
        <authorList>
            <person name="Carlton J.M."/>
            <person name="Hirt R.P."/>
            <person name="Silva J.C."/>
            <person name="Delcher A.L."/>
            <person name="Schatz M."/>
            <person name="Zhao Q."/>
            <person name="Wortman J.R."/>
            <person name="Bidwell S.L."/>
            <person name="Alsmark U.C.M."/>
            <person name="Besteiro S."/>
            <person name="Sicheritz-Ponten T."/>
            <person name="Noel C.J."/>
            <person name="Dacks J.B."/>
            <person name="Foster P.G."/>
            <person name="Simillion C."/>
            <person name="Van de Peer Y."/>
            <person name="Miranda-Saavedra D."/>
            <person name="Barton G.J."/>
            <person name="Westrop G.D."/>
            <person name="Mueller S."/>
            <person name="Dessi D."/>
            <person name="Fiori P.L."/>
            <person name="Ren Q."/>
            <person name="Paulsen I."/>
            <person name="Zhang H."/>
            <person name="Bastida-Corcuera F.D."/>
            <person name="Simoes-Barbosa A."/>
            <person name="Brown M.T."/>
            <person name="Hayes R.D."/>
            <person name="Mukherjee M."/>
            <person name="Okumura C.Y."/>
            <person name="Schneider R."/>
            <person name="Smith A.J."/>
            <person name="Vanacova S."/>
            <person name="Villalvazo M."/>
            <person name="Haas B.J."/>
            <person name="Pertea M."/>
            <person name="Feldblyum T.V."/>
            <person name="Utterback T.R."/>
            <person name="Shu C.L."/>
            <person name="Osoegawa K."/>
            <person name="de Jong P.J."/>
            <person name="Hrdy I."/>
            <person name="Horvathova L."/>
            <person name="Zubacova Z."/>
            <person name="Dolezal P."/>
            <person name="Malik S.B."/>
            <person name="Logsdon J.M. Jr."/>
            <person name="Henze K."/>
            <person name="Gupta A."/>
            <person name="Wang C.C."/>
            <person name="Dunne R.L."/>
            <person name="Upcroft J.A."/>
            <person name="Upcroft P."/>
            <person name="White O."/>
            <person name="Salzberg S.L."/>
            <person name="Tang P."/>
            <person name="Chiu C.-H."/>
            <person name="Lee Y.-S."/>
            <person name="Embley T.M."/>
            <person name="Coombs G.H."/>
            <person name="Mottram J.C."/>
            <person name="Tachezy J."/>
            <person name="Fraser-Liggett C.M."/>
            <person name="Johnson P.J."/>
        </authorList>
    </citation>
    <scope>NUCLEOTIDE SEQUENCE [LARGE SCALE GENOMIC DNA]</scope>
    <source>
        <strain evidence="13">G3</strain>
    </source>
</reference>
<reference evidence="13" key="1">
    <citation type="submission" date="2006-10" db="EMBL/GenBank/DDBJ databases">
        <authorList>
            <person name="Amadeo P."/>
            <person name="Zhao Q."/>
            <person name="Wortman J."/>
            <person name="Fraser-Liggett C."/>
            <person name="Carlton J."/>
        </authorList>
    </citation>
    <scope>NUCLEOTIDE SEQUENCE</scope>
    <source>
        <strain evidence="13">G3</strain>
    </source>
</reference>
<comment type="function">
    <text evidence="1">Core component of nucleosome. Nucleosomes wrap and compact DNA into chromatin, limiting DNA accessibility to the cellular machineries which require DNA as a template. Histones thereby play a central role in transcription regulation, DNA repair, DNA replication and chromosomal stability. DNA accessibility is regulated via a complex set of post-translational modifications of histones, also called histone code, and nucleosome remodeling.</text>
</comment>
<evidence type="ECO:0000256" key="5">
    <source>
        <dbReference type="ARBA" id="ARBA00011538"/>
    </source>
</evidence>
<sequence>MASTRIYADDWSFFDDPDNRSSRLEFSIPSQWSQLDVIKPAKKQLKKKKLPNPDQKPKKKHNHVLKEIRTYQNSVDLLIPRLSFQRLVREIAHQNNPTIKFQETAIQALQEASEAFLVGMMEDGNLCTIHAQRVTIMKKDMKLAERIRGDSITE</sequence>
<dbReference type="InterPro" id="IPR000164">
    <property type="entry name" value="Histone_H3/CENP-A"/>
</dbReference>
<evidence type="ECO:0000256" key="9">
    <source>
        <dbReference type="ARBA" id="ARBA00023125"/>
    </source>
</evidence>
<evidence type="ECO:0000256" key="1">
    <source>
        <dbReference type="ARBA" id="ARBA00002001"/>
    </source>
</evidence>
<dbReference type="AlphaFoldDB" id="A2DW69"/>
<dbReference type="KEGG" id="tva:4773373"/>
<dbReference type="VEuPathDB" id="TrichDB:TVAG_224460"/>
<evidence type="ECO:0000256" key="7">
    <source>
        <dbReference type="ARBA" id="ARBA00022481"/>
    </source>
</evidence>
<evidence type="ECO:0000256" key="4">
    <source>
        <dbReference type="ARBA" id="ARBA00010343"/>
    </source>
</evidence>
<dbReference type="InterPro" id="IPR009072">
    <property type="entry name" value="Histone-fold"/>
</dbReference>
<dbReference type="Gene3D" id="1.10.20.10">
    <property type="entry name" value="Histone, subunit A"/>
    <property type="match status" value="1"/>
</dbReference>
<dbReference type="SMART" id="SM00428">
    <property type="entry name" value="H3"/>
    <property type="match status" value="1"/>
</dbReference>